<keyword evidence="4" id="KW-1185">Reference proteome</keyword>
<dbReference type="AlphaFoldDB" id="A0A6H9YVG0"/>
<accession>A0A6H9YVG0</accession>
<dbReference type="RefSeq" id="WP_151557608.1">
    <property type="nucleotide sequence ID" value="NZ_WBMT01000001.1"/>
</dbReference>
<dbReference type="InterPro" id="IPR051448">
    <property type="entry name" value="CdaR-like_regulators"/>
</dbReference>
<comment type="caution">
    <text evidence="3">The sequence shown here is derived from an EMBL/GenBank/DDBJ whole genome shotgun (WGS) entry which is preliminary data.</text>
</comment>
<evidence type="ECO:0000259" key="2">
    <source>
        <dbReference type="Pfam" id="PF14361"/>
    </source>
</evidence>
<feature type="domain" description="PucR C-terminal helix-turn-helix" evidence="1">
    <location>
        <begin position="307"/>
        <end position="354"/>
    </location>
</feature>
<name>A0A6H9YVG0_9ACTN</name>
<dbReference type="Pfam" id="PF14361">
    <property type="entry name" value="RsbRD_N"/>
    <property type="match status" value="1"/>
</dbReference>
<evidence type="ECO:0000259" key="1">
    <source>
        <dbReference type="Pfam" id="PF13556"/>
    </source>
</evidence>
<dbReference type="Gene3D" id="1.10.10.2840">
    <property type="entry name" value="PucR C-terminal helix-turn-helix domain"/>
    <property type="match status" value="1"/>
</dbReference>
<dbReference type="InterPro" id="IPR025751">
    <property type="entry name" value="RsbRD_N_dom"/>
</dbReference>
<dbReference type="InterPro" id="IPR042070">
    <property type="entry name" value="PucR_C-HTH_sf"/>
</dbReference>
<protein>
    <submittedName>
        <fullName evidence="3">PucR family transcriptional regulator</fullName>
    </submittedName>
</protein>
<dbReference type="PANTHER" id="PTHR33744">
    <property type="entry name" value="CARBOHYDRATE DIACID REGULATOR"/>
    <property type="match status" value="1"/>
</dbReference>
<evidence type="ECO:0000313" key="3">
    <source>
        <dbReference type="EMBL" id="KAB2352617.1"/>
    </source>
</evidence>
<dbReference type="InterPro" id="IPR025736">
    <property type="entry name" value="PucR_C-HTH_dom"/>
</dbReference>
<reference evidence="3 4" key="1">
    <citation type="submission" date="2019-09" db="EMBL/GenBank/DDBJ databases">
        <title>Actinomadura physcomitrii sp. nov., a novel actinomycete isolated from moss [Physcomitrium sphaericum (Ludw) Fuernr].</title>
        <authorList>
            <person name="Zhuang X."/>
            <person name="Liu C."/>
        </authorList>
    </citation>
    <scope>NUCLEOTIDE SEQUENCE [LARGE SCALE GENOMIC DNA]</scope>
    <source>
        <strain evidence="3 4">HMC1</strain>
    </source>
</reference>
<dbReference type="Pfam" id="PF13556">
    <property type="entry name" value="HTH_30"/>
    <property type="match status" value="1"/>
</dbReference>
<gene>
    <name evidence="3" type="ORF">F8566_02900</name>
</gene>
<proteinExistence type="predicted"/>
<dbReference type="EMBL" id="WBMT01000001">
    <property type="protein sequence ID" value="KAB2352617.1"/>
    <property type="molecule type" value="Genomic_DNA"/>
</dbReference>
<sequence>MAPPDADPFLRLLLERSADPALLDTTVRAARSKSELVATLPEEETRRHTQALLSGVLAALANDGEPGEDLFQAAERLGSDRARQGVPVAALLDGFQAGRSHLVRLLIGEGRELGVPAGALLDGVTRIDDITTALVHRMVHAHRIAELEMARTTREGHIQMLRQLLHGEYEPVLAPLDPAVPYHCVVSDVSDPAVAAGIEAALTAAGHGLCGIVDGRLAALVTRLPAFPADTPLLVAAPAVPPAEIAPLYELGQRALRAGRTAGLHGLRSLTDLALLTVTQAEPALGRLLAGALLGKLDGDDPFHRELAETALAYLDHGGRIDDTAAALHVHGNTVKYRLRRLRELTGRSPSEAAGAEPTAHWWWALRSWLGR</sequence>
<evidence type="ECO:0000313" key="4">
    <source>
        <dbReference type="Proteomes" id="UP000468735"/>
    </source>
</evidence>
<feature type="domain" description="RsbT co-antagonist protein RsbRD N-terminal" evidence="2">
    <location>
        <begin position="20"/>
        <end position="154"/>
    </location>
</feature>
<dbReference type="OrthoDB" id="3655573at2"/>
<organism evidence="3 4">
    <name type="scientific">Actinomadura rudentiformis</name>
    <dbReference type="NCBI Taxonomy" id="359158"/>
    <lineage>
        <taxon>Bacteria</taxon>
        <taxon>Bacillati</taxon>
        <taxon>Actinomycetota</taxon>
        <taxon>Actinomycetes</taxon>
        <taxon>Streptosporangiales</taxon>
        <taxon>Thermomonosporaceae</taxon>
        <taxon>Actinomadura</taxon>
    </lineage>
</organism>
<dbReference type="Proteomes" id="UP000468735">
    <property type="component" value="Unassembled WGS sequence"/>
</dbReference>